<keyword evidence="7" id="KW-0804">Transcription</keyword>
<evidence type="ECO:0000313" key="12">
    <source>
        <dbReference type="EMBL" id="CAJ0570954.1"/>
    </source>
</evidence>
<name>A0AA36G002_9BILA</name>
<comment type="caution">
    <text evidence="12">The sequence shown here is derived from an EMBL/GenBank/DDBJ whole genome shotgun (WGS) entry which is preliminary data.</text>
</comment>
<evidence type="ECO:0000256" key="4">
    <source>
        <dbReference type="ARBA" id="ARBA00022833"/>
    </source>
</evidence>
<comment type="subcellular location">
    <subcellularLocation>
        <location evidence="1">Nucleus</location>
    </subcellularLocation>
</comment>
<keyword evidence="13" id="KW-1185">Reference proteome</keyword>
<evidence type="ECO:0000256" key="8">
    <source>
        <dbReference type="ARBA" id="ARBA00023170"/>
    </source>
</evidence>
<feature type="compositionally biased region" description="Polar residues" evidence="10">
    <location>
        <begin position="1"/>
        <end position="17"/>
    </location>
</feature>
<dbReference type="GO" id="GO:0008270">
    <property type="term" value="F:zinc ion binding"/>
    <property type="evidence" value="ECO:0007669"/>
    <property type="project" value="UniProtKB-KW"/>
</dbReference>
<evidence type="ECO:0000256" key="9">
    <source>
        <dbReference type="ARBA" id="ARBA00023242"/>
    </source>
</evidence>
<evidence type="ECO:0000256" key="7">
    <source>
        <dbReference type="ARBA" id="ARBA00023163"/>
    </source>
</evidence>
<feature type="region of interest" description="Disordered" evidence="10">
    <location>
        <begin position="35"/>
        <end position="73"/>
    </location>
</feature>
<dbReference type="GO" id="GO:0005634">
    <property type="term" value="C:nucleus"/>
    <property type="evidence" value="ECO:0007669"/>
    <property type="project" value="UniProtKB-SubCell"/>
</dbReference>
<keyword evidence="2" id="KW-0479">Metal-binding</keyword>
<evidence type="ECO:0000256" key="6">
    <source>
        <dbReference type="ARBA" id="ARBA00023125"/>
    </source>
</evidence>
<dbReference type="PANTHER" id="PTHR45805:SF2">
    <property type="entry name" value="NUCLEAR HORMONE RECEPTOR HR3-RELATED"/>
    <property type="match status" value="1"/>
</dbReference>
<evidence type="ECO:0000256" key="5">
    <source>
        <dbReference type="ARBA" id="ARBA00023015"/>
    </source>
</evidence>
<keyword evidence="6" id="KW-0238">DNA-binding</keyword>
<dbReference type="Pfam" id="PF00105">
    <property type="entry name" value="zf-C4"/>
    <property type="match status" value="1"/>
</dbReference>
<dbReference type="InterPro" id="IPR013088">
    <property type="entry name" value="Znf_NHR/GATA"/>
</dbReference>
<keyword evidence="5" id="KW-0805">Transcription regulation</keyword>
<dbReference type="InterPro" id="IPR001628">
    <property type="entry name" value="Znf_hrmn_rcpt"/>
</dbReference>
<sequence>MSSQRRIPTSVNATIHTSGLDEPMRHLQVVKPTVRNEKEEDVGDEKPPYIPHSAIYPSRSTSNSPEDQSIENQQPQIEVIPCKVCGDKSSGVHYGVITCEGCKFAIS</sequence>
<accession>A0AA36G002</accession>
<gene>
    <name evidence="12" type="ORF">MSPICULIGERA_LOCUS9383</name>
</gene>
<dbReference type="Proteomes" id="UP001177023">
    <property type="component" value="Unassembled WGS sequence"/>
</dbReference>
<reference evidence="12" key="1">
    <citation type="submission" date="2023-06" db="EMBL/GenBank/DDBJ databases">
        <authorList>
            <person name="Delattre M."/>
        </authorList>
    </citation>
    <scope>NUCLEOTIDE SEQUENCE</scope>
    <source>
        <strain evidence="12">AF72</strain>
    </source>
</reference>
<organism evidence="12 13">
    <name type="scientific">Mesorhabditis spiculigera</name>
    <dbReference type="NCBI Taxonomy" id="96644"/>
    <lineage>
        <taxon>Eukaryota</taxon>
        <taxon>Metazoa</taxon>
        <taxon>Ecdysozoa</taxon>
        <taxon>Nematoda</taxon>
        <taxon>Chromadorea</taxon>
        <taxon>Rhabditida</taxon>
        <taxon>Rhabditina</taxon>
        <taxon>Rhabditomorpha</taxon>
        <taxon>Rhabditoidea</taxon>
        <taxon>Rhabditidae</taxon>
        <taxon>Mesorhabditinae</taxon>
        <taxon>Mesorhabditis</taxon>
    </lineage>
</organism>
<keyword evidence="9" id="KW-0539">Nucleus</keyword>
<keyword evidence="3" id="KW-0863">Zinc-finger</keyword>
<evidence type="ECO:0000256" key="2">
    <source>
        <dbReference type="ARBA" id="ARBA00022723"/>
    </source>
</evidence>
<dbReference type="EMBL" id="CATQJA010002514">
    <property type="protein sequence ID" value="CAJ0570954.1"/>
    <property type="molecule type" value="Genomic_DNA"/>
</dbReference>
<dbReference type="PROSITE" id="PS51030">
    <property type="entry name" value="NUCLEAR_REC_DBD_2"/>
    <property type="match status" value="1"/>
</dbReference>
<keyword evidence="4" id="KW-0862">Zinc</keyword>
<keyword evidence="8" id="KW-0675">Receptor</keyword>
<dbReference type="Gene3D" id="3.30.50.10">
    <property type="entry name" value="Erythroid Transcription Factor GATA-1, subunit A"/>
    <property type="match status" value="1"/>
</dbReference>
<dbReference type="PRINTS" id="PR00047">
    <property type="entry name" value="STROIDFINGER"/>
</dbReference>
<dbReference type="PANTHER" id="PTHR45805">
    <property type="entry name" value="NUCLEAR HORMONE RECEPTOR HR3-RELATED"/>
    <property type="match status" value="1"/>
</dbReference>
<dbReference type="GO" id="GO:0000978">
    <property type="term" value="F:RNA polymerase II cis-regulatory region sequence-specific DNA binding"/>
    <property type="evidence" value="ECO:0007669"/>
    <property type="project" value="TreeGrafter"/>
</dbReference>
<feature type="region of interest" description="Disordered" evidence="10">
    <location>
        <begin position="1"/>
        <end position="21"/>
    </location>
</feature>
<dbReference type="SUPFAM" id="SSF57716">
    <property type="entry name" value="Glucocorticoid receptor-like (DNA-binding domain)"/>
    <property type="match status" value="1"/>
</dbReference>
<dbReference type="GO" id="GO:0004879">
    <property type="term" value="F:nuclear receptor activity"/>
    <property type="evidence" value="ECO:0007669"/>
    <property type="project" value="TreeGrafter"/>
</dbReference>
<feature type="non-terminal residue" evidence="12">
    <location>
        <position position="107"/>
    </location>
</feature>
<feature type="domain" description="Nuclear receptor" evidence="11">
    <location>
        <begin position="79"/>
        <end position="107"/>
    </location>
</feature>
<evidence type="ECO:0000256" key="1">
    <source>
        <dbReference type="ARBA" id="ARBA00004123"/>
    </source>
</evidence>
<evidence type="ECO:0000256" key="10">
    <source>
        <dbReference type="SAM" id="MobiDB-lite"/>
    </source>
</evidence>
<evidence type="ECO:0000256" key="3">
    <source>
        <dbReference type="ARBA" id="ARBA00022771"/>
    </source>
</evidence>
<feature type="compositionally biased region" description="Polar residues" evidence="10">
    <location>
        <begin position="58"/>
        <end position="73"/>
    </location>
</feature>
<evidence type="ECO:0000259" key="11">
    <source>
        <dbReference type="PROSITE" id="PS51030"/>
    </source>
</evidence>
<dbReference type="AlphaFoldDB" id="A0AA36G002"/>
<proteinExistence type="predicted"/>
<protein>
    <recommendedName>
        <fullName evidence="11">Nuclear receptor domain-containing protein</fullName>
    </recommendedName>
</protein>
<evidence type="ECO:0000313" key="13">
    <source>
        <dbReference type="Proteomes" id="UP001177023"/>
    </source>
</evidence>